<dbReference type="RefSeq" id="WP_256028631.1">
    <property type="nucleotide sequence ID" value="NZ_JAHLKM010000003.1"/>
</dbReference>
<evidence type="ECO:0000313" key="3">
    <source>
        <dbReference type="EMBL" id="MCQ4332694.1"/>
    </source>
</evidence>
<evidence type="ECO:0000259" key="2">
    <source>
        <dbReference type="Pfam" id="PF25955"/>
    </source>
</evidence>
<name>A0A9R1CS51_9EURY</name>
<dbReference type="Pfam" id="PF25955">
    <property type="entry name" value="DUF7992"/>
    <property type="match status" value="1"/>
</dbReference>
<organism evidence="3 4">
    <name type="scientific">Natronomonas aquatica</name>
    <dbReference type="NCBI Taxonomy" id="2841590"/>
    <lineage>
        <taxon>Archaea</taxon>
        <taxon>Methanobacteriati</taxon>
        <taxon>Methanobacteriota</taxon>
        <taxon>Stenosarchaea group</taxon>
        <taxon>Halobacteria</taxon>
        <taxon>Halobacteriales</taxon>
        <taxon>Natronomonadaceae</taxon>
        <taxon>Natronomonas</taxon>
    </lineage>
</organism>
<evidence type="ECO:0000256" key="1">
    <source>
        <dbReference type="SAM" id="MobiDB-lite"/>
    </source>
</evidence>
<dbReference type="EMBL" id="JAHLKM010000003">
    <property type="protein sequence ID" value="MCQ4332694.1"/>
    <property type="molecule type" value="Genomic_DNA"/>
</dbReference>
<sequence length="152" mass="17678">MSLDVEPSEPPELEEIDPNEYEDAEVVGETDYKREEIEELLREGAWEQAFEAWADRTDVDEREFEIVSDLGMLEHFDFFWDSFADRVGYHAPGIPEDWKERGLHPDLESWETVSEINAALAELGDTVSRTLKADYIDWEADYEAPDDLPDFE</sequence>
<accession>A0A9R1CS51</accession>
<reference evidence="3" key="1">
    <citation type="journal article" date="2023" name="Front. Microbiol.">
        <title>Genomic-based phylogenetic and metabolic analyses of the genus Natronomonas, and description of Natronomonas aquatica sp. nov.</title>
        <authorList>
            <person name="Garcia-Roldan A."/>
            <person name="Duran-Viseras A."/>
            <person name="de la Haba R.R."/>
            <person name="Corral P."/>
            <person name="Sanchez-Porro C."/>
            <person name="Ventosa A."/>
        </authorList>
    </citation>
    <scope>NUCLEOTIDE SEQUENCE</scope>
    <source>
        <strain evidence="3">F2-12</strain>
    </source>
</reference>
<gene>
    <name evidence="3" type="ORF">KM295_04140</name>
</gene>
<dbReference type="AlphaFoldDB" id="A0A9R1CS51"/>
<dbReference type="InterPro" id="IPR058305">
    <property type="entry name" value="DUF7992"/>
</dbReference>
<proteinExistence type="predicted"/>
<feature type="region of interest" description="Disordered" evidence="1">
    <location>
        <begin position="1"/>
        <end position="29"/>
    </location>
</feature>
<protein>
    <recommendedName>
        <fullName evidence="2">DUF7992 domain-containing protein</fullName>
    </recommendedName>
</protein>
<dbReference type="Proteomes" id="UP001139494">
    <property type="component" value="Unassembled WGS sequence"/>
</dbReference>
<keyword evidence="4" id="KW-1185">Reference proteome</keyword>
<feature type="domain" description="DUF7992" evidence="2">
    <location>
        <begin position="3"/>
        <end position="152"/>
    </location>
</feature>
<comment type="caution">
    <text evidence="3">The sequence shown here is derived from an EMBL/GenBank/DDBJ whole genome shotgun (WGS) entry which is preliminary data.</text>
</comment>
<feature type="compositionally biased region" description="Acidic residues" evidence="1">
    <location>
        <begin position="1"/>
        <end position="28"/>
    </location>
</feature>
<evidence type="ECO:0000313" key="4">
    <source>
        <dbReference type="Proteomes" id="UP001139494"/>
    </source>
</evidence>